<feature type="compositionally biased region" description="Polar residues" evidence="7">
    <location>
        <begin position="24"/>
        <end position="36"/>
    </location>
</feature>
<dbReference type="RefSeq" id="XP_016219631.1">
    <property type="nucleotide sequence ID" value="XM_016374087.1"/>
</dbReference>
<keyword evidence="10" id="KW-1185">Reference proteome</keyword>
<feature type="transmembrane region" description="Helical" evidence="8">
    <location>
        <begin position="56"/>
        <end position="74"/>
    </location>
</feature>
<keyword evidence="4 8" id="KW-1133">Transmembrane helix</keyword>
<feature type="transmembrane region" description="Helical" evidence="8">
    <location>
        <begin position="134"/>
        <end position="157"/>
    </location>
</feature>
<feature type="compositionally biased region" description="Basic and acidic residues" evidence="7">
    <location>
        <begin position="307"/>
        <end position="321"/>
    </location>
</feature>
<dbReference type="PANTHER" id="PTHR19139">
    <property type="entry name" value="AQUAPORIN TRANSPORTER"/>
    <property type="match status" value="1"/>
</dbReference>
<evidence type="ECO:0000256" key="2">
    <source>
        <dbReference type="ARBA" id="ARBA00006175"/>
    </source>
</evidence>
<name>A0A0D1YZP3_EXOME</name>
<feature type="region of interest" description="Disordered" evidence="7">
    <location>
        <begin position="359"/>
        <end position="387"/>
    </location>
</feature>
<reference evidence="9 10" key="1">
    <citation type="submission" date="2015-01" db="EMBL/GenBank/DDBJ databases">
        <title>The Genome Sequence of Exophiala mesophila CBS40295.</title>
        <authorList>
            <consortium name="The Broad Institute Genomics Platform"/>
            <person name="Cuomo C."/>
            <person name="de Hoog S."/>
            <person name="Gorbushina A."/>
            <person name="Stielow B."/>
            <person name="Teixiera M."/>
            <person name="Abouelleil A."/>
            <person name="Chapman S.B."/>
            <person name="Priest M."/>
            <person name="Young S.K."/>
            <person name="Wortman J."/>
            <person name="Nusbaum C."/>
            <person name="Birren B."/>
        </authorList>
    </citation>
    <scope>NUCLEOTIDE SEQUENCE [LARGE SCALE GENOMIC DNA]</scope>
    <source>
        <strain evidence="9 10">CBS 40295</strain>
    </source>
</reference>
<evidence type="ECO:0000256" key="1">
    <source>
        <dbReference type="ARBA" id="ARBA00004141"/>
    </source>
</evidence>
<keyword evidence="6" id="KW-0813">Transport</keyword>
<dbReference type="HOGENOM" id="CLU_020019_1_7_1"/>
<dbReference type="PANTHER" id="PTHR19139:SF199">
    <property type="entry name" value="MIP17260P"/>
    <property type="match status" value="1"/>
</dbReference>
<dbReference type="SUPFAM" id="SSF81338">
    <property type="entry name" value="Aquaporin-like"/>
    <property type="match status" value="1"/>
</dbReference>
<dbReference type="PRINTS" id="PR00783">
    <property type="entry name" value="MINTRINSICP"/>
</dbReference>
<organism evidence="9 10">
    <name type="scientific">Exophiala mesophila</name>
    <name type="common">Black yeast-like fungus</name>
    <dbReference type="NCBI Taxonomy" id="212818"/>
    <lineage>
        <taxon>Eukaryota</taxon>
        <taxon>Fungi</taxon>
        <taxon>Dikarya</taxon>
        <taxon>Ascomycota</taxon>
        <taxon>Pezizomycotina</taxon>
        <taxon>Eurotiomycetes</taxon>
        <taxon>Chaetothyriomycetidae</taxon>
        <taxon>Chaetothyriales</taxon>
        <taxon>Herpotrichiellaceae</taxon>
        <taxon>Exophiala</taxon>
    </lineage>
</organism>
<dbReference type="EMBL" id="KN847526">
    <property type="protein sequence ID" value="KIV88057.1"/>
    <property type="molecule type" value="Genomic_DNA"/>
</dbReference>
<dbReference type="Gene3D" id="1.20.1080.10">
    <property type="entry name" value="Glycerol uptake facilitator protein"/>
    <property type="match status" value="1"/>
</dbReference>
<evidence type="ECO:0000313" key="9">
    <source>
        <dbReference type="EMBL" id="KIV88057.1"/>
    </source>
</evidence>
<evidence type="ECO:0000256" key="5">
    <source>
        <dbReference type="ARBA" id="ARBA00023136"/>
    </source>
</evidence>
<keyword evidence="5 8" id="KW-0472">Membrane</keyword>
<evidence type="ECO:0000256" key="8">
    <source>
        <dbReference type="SAM" id="Phobius"/>
    </source>
</evidence>
<dbReference type="InterPro" id="IPR023271">
    <property type="entry name" value="Aquaporin-like"/>
</dbReference>
<feature type="transmembrane region" description="Helical" evidence="8">
    <location>
        <begin position="197"/>
        <end position="217"/>
    </location>
</feature>
<feature type="region of interest" description="Disordered" evidence="7">
    <location>
        <begin position="283"/>
        <end position="321"/>
    </location>
</feature>
<proteinExistence type="inferred from homology"/>
<evidence type="ECO:0000313" key="10">
    <source>
        <dbReference type="Proteomes" id="UP000054302"/>
    </source>
</evidence>
<dbReference type="OrthoDB" id="3222at2759"/>
<feature type="transmembrane region" description="Helical" evidence="8">
    <location>
        <begin position="169"/>
        <end position="190"/>
    </location>
</feature>
<gene>
    <name evidence="9" type="ORF">PV10_08987</name>
</gene>
<evidence type="ECO:0000256" key="4">
    <source>
        <dbReference type="ARBA" id="ARBA00022989"/>
    </source>
</evidence>
<evidence type="ECO:0000256" key="6">
    <source>
        <dbReference type="RuleBase" id="RU000477"/>
    </source>
</evidence>
<accession>A0A0D1YZP3</accession>
<dbReference type="STRING" id="212818.A0A0D1YZP3"/>
<comment type="similarity">
    <text evidence="2 6">Belongs to the MIP/aquaporin (TC 1.A.8) family.</text>
</comment>
<evidence type="ECO:0000256" key="7">
    <source>
        <dbReference type="SAM" id="MobiDB-lite"/>
    </source>
</evidence>
<feature type="transmembrane region" description="Helical" evidence="8">
    <location>
        <begin position="103"/>
        <end position="122"/>
    </location>
</feature>
<dbReference type="Proteomes" id="UP000054302">
    <property type="component" value="Unassembled WGS sequence"/>
</dbReference>
<dbReference type="AlphaFoldDB" id="A0A0D1YZP3"/>
<evidence type="ECO:0000256" key="3">
    <source>
        <dbReference type="ARBA" id="ARBA00022692"/>
    </source>
</evidence>
<dbReference type="InterPro" id="IPR034294">
    <property type="entry name" value="Aquaporin_transptr"/>
</dbReference>
<dbReference type="GO" id="GO:0005886">
    <property type="term" value="C:plasma membrane"/>
    <property type="evidence" value="ECO:0007669"/>
    <property type="project" value="TreeGrafter"/>
</dbReference>
<comment type="subcellular location">
    <subcellularLocation>
        <location evidence="1">Membrane</location>
        <topology evidence="1">Multi-pass membrane protein</topology>
    </subcellularLocation>
</comment>
<protein>
    <recommendedName>
        <fullName evidence="11">Aquaporin</fullName>
    </recommendedName>
</protein>
<feature type="region of interest" description="Disordered" evidence="7">
    <location>
        <begin position="13"/>
        <end position="42"/>
    </location>
</feature>
<sequence length="387" mass="41270">MDNLKTASGFLPGLFGSRSKAPRGNSSASNSQSEKTLSPKPSPIFKRLPDSVRNHFIAMAGEFVGTFLFLFFAFSGTQVANTPATSAGDDSEDVSSGPNPSQLLYISLVFGFSLAVNAWIFFRISGGLFNPAVTLGLCLIGAVPFARGGLVVIAQMLGAMVAAAVVKGLFPGPLSFLTTQLVFTIFMLAAEKHKGTFLAPVGIGLSLFIAELSGVYYTGGSLNPARSFGPCVANASFPPEHWIYWLGPILGALLASGFFWFIKSCEYQSANPGQDFDDLEASAFNPDEDLSRPVVSPTVNVDSSRVNSRDGPTRSSGDDRMASLMDRVESGRTPDYLGAAMNNSSYTISNNYQLDHNQNTQQTQQATSYTIGGPPSQNVHQHTTVGR</sequence>
<dbReference type="VEuPathDB" id="FungiDB:PV10_08987"/>
<evidence type="ECO:0008006" key="11">
    <source>
        <dbReference type="Google" id="ProtNLM"/>
    </source>
</evidence>
<dbReference type="GeneID" id="27326832"/>
<feature type="transmembrane region" description="Helical" evidence="8">
    <location>
        <begin position="242"/>
        <end position="262"/>
    </location>
</feature>
<dbReference type="GO" id="GO:0015250">
    <property type="term" value="F:water channel activity"/>
    <property type="evidence" value="ECO:0007669"/>
    <property type="project" value="TreeGrafter"/>
</dbReference>
<feature type="compositionally biased region" description="Polar residues" evidence="7">
    <location>
        <begin position="297"/>
        <end position="306"/>
    </location>
</feature>
<dbReference type="InterPro" id="IPR000425">
    <property type="entry name" value="MIP"/>
</dbReference>
<feature type="compositionally biased region" description="Polar residues" evidence="7">
    <location>
        <begin position="366"/>
        <end position="387"/>
    </location>
</feature>
<keyword evidence="3 6" id="KW-0812">Transmembrane</keyword>
<dbReference type="Pfam" id="PF00230">
    <property type="entry name" value="MIP"/>
    <property type="match status" value="2"/>
</dbReference>